<dbReference type="GO" id="GO:0008199">
    <property type="term" value="F:ferric iron binding"/>
    <property type="evidence" value="ECO:0007669"/>
    <property type="project" value="InterPro"/>
</dbReference>
<feature type="binding site" evidence="5">
    <location>
        <position position="51"/>
    </location>
    <ligand>
        <name>Fe cation</name>
        <dbReference type="ChEBI" id="CHEBI:24875"/>
        <label>1</label>
    </ligand>
</feature>
<keyword evidence="1 6" id="KW-0409">Iron storage</keyword>
<accession>A0A542YW29</accession>
<dbReference type="RefSeq" id="WP_141786092.1">
    <property type="nucleotide sequence ID" value="NZ_BAAAIK010000001.1"/>
</dbReference>
<dbReference type="InterPro" id="IPR009040">
    <property type="entry name" value="Ferritin-like_diiron"/>
</dbReference>
<dbReference type="Gene3D" id="1.20.1260.10">
    <property type="match status" value="1"/>
</dbReference>
<dbReference type="GO" id="GO:0006879">
    <property type="term" value="P:intracellular iron ion homeostasis"/>
    <property type="evidence" value="ECO:0007669"/>
    <property type="project" value="UniProtKB-KW"/>
</dbReference>
<gene>
    <name evidence="8" type="ORF">FB467_3363</name>
</gene>
<feature type="domain" description="Ferritin-like diiron" evidence="7">
    <location>
        <begin position="1"/>
        <end position="146"/>
    </location>
</feature>
<feature type="binding site" evidence="5">
    <location>
        <position position="95"/>
    </location>
    <ligand>
        <name>Fe cation</name>
        <dbReference type="ChEBI" id="CHEBI:24875"/>
        <label>1</label>
    </ligand>
</feature>
<dbReference type="InterPro" id="IPR001519">
    <property type="entry name" value="Ferritin"/>
</dbReference>
<feature type="binding site" evidence="5">
    <location>
        <position position="54"/>
    </location>
    <ligand>
        <name>Fe cation</name>
        <dbReference type="ChEBI" id="CHEBI:24875"/>
        <label>1</label>
    </ligand>
</feature>
<dbReference type="GO" id="GO:0005829">
    <property type="term" value="C:cytosol"/>
    <property type="evidence" value="ECO:0007669"/>
    <property type="project" value="TreeGrafter"/>
</dbReference>
<keyword evidence="3" id="KW-0560">Oxidoreductase</keyword>
<protein>
    <recommendedName>
        <fullName evidence="6">Ferritin</fullName>
    </recommendedName>
</protein>
<dbReference type="InterPro" id="IPR009078">
    <property type="entry name" value="Ferritin-like_SF"/>
</dbReference>
<dbReference type="EMBL" id="VFOP01000001">
    <property type="protein sequence ID" value="TQL52184.1"/>
    <property type="molecule type" value="Genomic_DNA"/>
</dbReference>
<evidence type="ECO:0000256" key="5">
    <source>
        <dbReference type="PIRSR" id="PIRSR601519-1"/>
    </source>
</evidence>
<dbReference type="AlphaFoldDB" id="A0A542YW29"/>
<proteinExistence type="predicted"/>
<dbReference type="Proteomes" id="UP000319516">
    <property type="component" value="Unassembled WGS sequence"/>
</dbReference>
<name>A0A542YW29_9MICO</name>
<dbReference type="PROSITE" id="PS50905">
    <property type="entry name" value="FERRITIN_LIKE"/>
    <property type="match status" value="1"/>
</dbReference>
<reference evidence="8 9" key="1">
    <citation type="submission" date="2019-06" db="EMBL/GenBank/DDBJ databases">
        <title>Sequencing the genomes of 1000 actinobacteria strains.</title>
        <authorList>
            <person name="Klenk H.-P."/>
        </authorList>
    </citation>
    <scope>NUCLEOTIDE SEQUENCE [LARGE SCALE GENOMIC DNA]</scope>
    <source>
        <strain evidence="8 9">DSM 12335</strain>
    </source>
</reference>
<dbReference type="GO" id="GO:0006826">
    <property type="term" value="P:iron ion transport"/>
    <property type="evidence" value="ECO:0007669"/>
    <property type="project" value="InterPro"/>
</dbReference>
<keyword evidence="2 5" id="KW-0479">Metal-binding</keyword>
<dbReference type="PANTHER" id="PTHR11431">
    <property type="entry name" value="FERRITIN"/>
    <property type="match status" value="1"/>
</dbReference>
<comment type="caution">
    <text evidence="8">The sequence shown here is derived from an EMBL/GenBank/DDBJ whole genome shotgun (WGS) entry which is preliminary data.</text>
</comment>
<evidence type="ECO:0000313" key="8">
    <source>
        <dbReference type="EMBL" id="TQL52184.1"/>
    </source>
</evidence>
<dbReference type="InterPro" id="IPR041719">
    <property type="entry name" value="Ferritin_prok"/>
</dbReference>
<dbReference type="CDD" id="cd01055">
    <property type="entry name" value="Nonheme_Ferritin"/>
    <property type="match status" value="1"/>
</dbReference>
<evidence type="ECO:0000256" key="1">
    <source>
        <dbReference type="ARBA" id="ARBA00022434"/>
    </source>
</evidence>
<organism evidence="8 9">
    <name type="scientific">Ornithinicoccus hortensis</name>
    <dbReference type="NCBI Taxonomy" id="82346"/>
    <lineage>
        <taxon>Bacteria</taxon>
        <taxon>Bacillati</taxon>
        <taxon>Actinomycetota</taxon>
        <taxon>Actinomycetes</taxon>
        <taxon>Micrococcales</taxon>
        <taxon>Intrasporangiaceae</taxon>
        <taxon>Ornithinicoccus</taxon>
    </lineage>
</organism>
<dbReference type="InterPro" id="IPR012347">
    <property type="entry name" value="Ferritin-like"/>
</dbReference>
<feature type="binding site" evidence="5">
    <location>
        <position position="128"/>
    </location>
    <ligand>
        <name>Fe cation</name>
        <dbReference type="ChEBI" id="CHEBI:24875"/>
        <label>1</label>
    </ligand>
</feature>
<keyword evidence="4 5" id="KW-0408">Iron</keyword>
<dbReference type="PANTHER" id="PTHR11431:SF127">
    <property type="entry name" value="BACTERIAL NON-HEME FERRITIN"/>
    <property type="match status" value="1"/>
</dbReference>
<dbReference type="GO" id="GO:0008198">
    <property type="term" value="F:ferrous iron binding"/>
    <property type="evidence" value="ECO:0007669"/>
    <property type="project" value="TreeGrafter"/>
</dbReference>
<evidence type="ECO:0000259" key="7">
    <source>
        <dbReference type="PROSITE" id="PS50905"/>
    </source>
</evidence>
<feature type="binding site" evidence="5">
    <location>
        <position position="18"/>
    </location>
    <ligand>
        <name>Fe cation</name>
        <dbReference type="ChEBI" id="CHEBI:24875"/>
        <label>1</label>
    </ligand>
</feature>
<dbReference type="OrthoDB" id="9801481at2"/>
<evidence type="ECO:0000256" key="6">
    <source>
        <dbReference type="RuleBase" id="RU361145"/>
    </source>
</evidence>
<dbReference type="GO" id="GO:0004322">
    <property type="term" value="F:ferroxidase activity"/>
    <property type="evidence" value="ECO:0007669"/>
    <property type="project" value="TreeGrafter"/>
</dbReference>
<dbReference type="SUPFAM" id="SSF47240">
    <property type="entry name" value="Ferritin-like"/>
    <property type="match status" value="1"/>
</dbReference>
<sequence length="171" mass="18770">MQIPEKLEAALSDQVTMELAAATTYLQLAIELESLDLTGMASWMRAQSEEERVHADKFIAHMVDRGSTPKIGTIEGPQLEVSIAVDAFEAALAHEQHVSASIRDLYRLAESEGDLDCRPLLHWFLDEQLEEEATVGEIVNRLKLTGDDGGGLLRMDAELGARNPAVQGDNE</sequence>
<evidence type="ECO:0000256" key="3">
    <source>
        <dbReference type="ARBA" id="ARBA00023002"/>
    </source>
</evidence>
<dbReference type="InterPro" id="IPR008331">
    <property type="entry name" value="Ferritin_DPS_dom"/>
</dbReference>
<evidence type="ECO:0000256" key="2">
    <source>
        <dbReference type="ARBA" id="ARBA00022723"/>
    </source>
</evidence>
<keyword evidence="9" id="KW-1185">Reference proteome</keyword>
<evidence type="ECO:0000313" key="9">
    <source>
        <dbReference type="Proteomes" id="UP000319516"/>
    </source>
</evidence>
<evidence type="ECO:0000256" key="4">
    <source>
        <dbReference type="ARBA" id="ARBA00023004"/>
    </source>
</evidence>
<dbReference type="Pfam" id="PF00210">
    <property type="entry name" value="Ferritin"/>
    <property type="match status" value="1"/>
</dbReference>